<dbReference type="InterPro" id="IPR050039">
    <property type="entry name" value="MAB_1171c-like"/>
</dbReference>
<dbReference type="NCBIfam" id="NF042915">
    <property type="entry name" value="MAB_1171c_fam"/>
    <property type="match status" value="1"/>
</dbReference>
<gene>
    <name evidence="2" type="ORF">KCMC57_50950</name>
</gene>
<evidence type="ECO:0000259" key="1">
    <source>
        <dbReference type="Pfam" id="PF20182"/>
    </source>
</evidence>
<protein>
    <recommendedName>
        <fullName evidence="1">DUF6545 domain-containing protein</fullName>
    </recommendedName>
</protein>
<accession>A0AB33K8E1</accession>
<evidence type="ECO:0000313" key="2">
    <source>
        <dbReference type="EMBL" id="BFP48727.1"/>
    </source>
</evidence>
<feature type="domain" description="DUF6545" evidence="1">
    <location>
        <begin position="7"/>
        <end position="147"/>
    </location>
</feature>
<organism evidence="2">
    <name type="scientific">Kitasatospora sp. CMC57</name>
    <dbReference type="NCBI Taxonomy" id="3231513"/>
    <lineage>
        <taxon>Bacteria</taxon>
        <taxon>Bacillati</taxon>
        <taxon>Actinomycetota</taxon>
        <taxon>Actinomycetes</taxon>
        <taxon>Kitasatosporales</taxon>
        <taxon>Streptomycetaceae</taxon>
        <taxon>Kitasatospora</taxon>
    </lineage>
</organism>
<sequence length="174" mass="18536">MTAAPVRWLRAWTAYRRIGPLWAALHRAVPEIALSTPAAPLRPAFPLGAEFALYRRIIEIHDGRLALRPYVHPGVHSWAVATAGRPGEGGNAAARAEAACIAAALAAAEAGLPYRAGPPVPYTAHEVQASIEAETAWLIDVTEAFTRSTRAAGLGARRPGVQHAAPWPPVIRHC</sequence>
<name>A0AB33K8E1_9ACTN</name>
<dbReference type="Pfam" id="PF20182">
    <property type="entry name" value="DUF6545"/>
    <property type="match status" value="1"/>
</dbReference>
<dbReference type="InterPro" id="IPR046675">
    <property type="entry name" value="DUF6545"/>
</dbReference>
<reference evidence="2" key="1">
    <citation type="submission" date="2024-07" db="EMBL/GenBank/DDBJ databases">
        <title>Complete genome sequences of cellulolytic bacteria, Kitasatospora sp. CMC57 and Streptomyces sp. CMC78, isolated from Japanese agricultural soil.</title>
        <authorList>
            <person name="Hashimoto T."/>
            <person name="Ito M."/>
            <person name="Iwamoto M."/>
            <person name="Fukahori D."/>
            <person name="Shoda T."/>
            <person name="Sakoda M."/>
            <person name="Morohoshi T."/>
            <person name="Mitsuboshi M."/>
            <person name="Nishizawa T."/>
        </authorList>
    </citation>
    <scope>NUCLEOTIDE SEQUENCE</scope>
    <source>
        <strain evidence="2">CMC57</strain>
    </source>
</reference>
<dbReference type="RefSeq" id="WP_407990916.1">
    <property type="nucleotide sequence ID" value="NZ_AP035881.2"/>
</dbReference>
<dbReference type="AlphaFoldDB" id="A0AB33K8E1"/>
<proteinExistence type="predicted"/>
<dbReference type="EMBL" id="AP035881">
    <property type="protein sequence ID" value="BFP48727.1"/>
    <property type="molecule type" value="Genomic_DNA"/>
</dbReference>